<dbReference type="AlphaFoldDB" id="A0A841HT41"/>
<evidence type="ECO:0000256" key="1">
    <source>
        <dbReference type="SAM" id="MobiDB-lite"/>
    </source>
</evidence>
<keyword evidence="3" id="KW-1185">Reference proteome</keyword>
<dbReference type="NCBIfam" id="NF033894">
    <property type="entry name" value="Eex_IncN"/>
    <property type="match status" value="1"/>
</dbReference>
<accession>A0A841HT41</accession>
<feature type="region of interest" description="Disordered" evidence="1">
    <location>
        <begin position="86"/>
        <end position="128"/>
    </location>
</feature>
<dbReference type="RefSeq" id="WP_184334383.1">
    <property type="nucleotide sequence ID" value="NZ_JACHHZ010000004.1"/>
</dbReference>
<evidence type="ECO:0000313" key="2">
    <source>
        <dbReference type="EMBL" id="MBB6095015.1"/>
    </source>
</evidence>
<feature type="compositionally biased region" description="Polar residues" evidence="1">
    <location>
        <begin position="107"/>
        <end position="118"/>
    </location>
</feature>
<comment type="caution">
    <text evidence="2">The sequence shown here is derived from an EMBL/GenBank/DDBJ whole genome shotgun (WGS) entry which is preliminary data.</text>
</comment>
<organism evidence="2 3">
    <name type="scientific">Povalibacter uvarum</name>
    <dbReference type="NCBI Taxonomy" id="732238"/>
    <lineage>
        <taxon>Bacteria</taxon>
        <taxon>Pseudomonadati</taxon>
        <taxon>Pseudomonadota</taxon>
        <taxon>Gammaproteobacteria</taxon>
        <taxon>Steroidobacterales</taxon>
        <taxon>Steroidobacteraceae</taxon>
        <taxon>Povalibacter</taxon>
    </lineage>
</organism>
<proteinExistence type="predicted"/>
<gene>
    <name evidence="2" type="ORF">HNQ60_003902</name>
</gene>
<evidence type="ECO:0000313" key="3">
    <source>
        <dbReference type="Proteomes" id="UP000588068"/>
    </source>
</evidence>
<sequence>MTTNQQSTRRIRHGAQGVRWCLGIVVTISAAACAPSPEPTHQTVEYYRANREAREARVAECANDPGALGKTPDCINAKQAAQIEDIGNLRDLPPMGLLKDAEEGSAKTDSSTGSSRPQGTDRPPREAR</sequence>
<reference evidence="2 3" key="1">
    <citation type="submission" date="2020-08" db="EMBL/GenBank/DDBJ databases">
        <title>Genomic Encyclopedia of Type Strains, Phase IV (KMG-IV): sequencing the most valuable type-strain genomes for metagenomic binning, comparative biology and taxonomic classification.</title>
        <authorList>
            <person name="Goeker M."/>
        </authorList>
    </citation>
    <scope>NUCLEOTIDE SEQUENCE [LARGE SCALE GENOMIC DNA]</scope>
    <source>
        <strain evidence="2 3">DSM 26723</strain>
    </source>
</reference>
<protein>
    <recommendedName>
        <fullName evidence="4">EexN family lipoprotein</fullName>
    </recommendedName>
</protein>
<dbReference type="InterPro" id="IPR047937">
    <property type="entry name" value="Eex_IncN-like"/>
</dbReference>
<evidence type="ECO:0008006" key="4">
    <source>
        <dbReference type="Google" id="ProtNLM"/>
    </source>
</evidence>
<dbReference type="Proteomes" id="UP000588068">
    <property type="component" value="Unassembled WGS sequence"/>
</dbReference>
<name>A0A841HT41_9GAMM</name>
<dbReference type="EMBL" id="JACHHZ010000004">
    <property type="protein sequence ID" value="MBB6095015.1"/>
    <property type="molecule type" value="Genomic_DNA"/>
</dbReference>